<keyword evidence="3" id="KW-1185">Reference proteome</keyword>
<evidence type="ECO:0000313" key="2">
    <source>
        <dbReference type="EMBL" id="OAE32695.1"/>
    </source>
</evidence>
<name>A0A176WK15_MARPO</name>
<gene>
    <name evidence="2" type="ORF">AXG93_4085s1160</name>
</gene>
<dbReference type="EMBL" id="LVLJ01000748">
    <property type="protein sequence ID" value="OAE32695.1"/>
    <property type="molecule type" value="Genomic_DNA"/>
</dbReference>
<dbReference type="Proteomes" id="UP000077202">
    <property type="component" value="Unassembled WGS sequence"/>
</dbReference>
<sequence length="264" mass="29650">MSLLRTSTQQTVVVQAKEKPTGQKSSQSGLKSITWSDLVLKAYLSRIVSGRQRLSCEHQSPVTPAEIGVPYPSHQLRWYNFSTVIKNLVIPADVALLDSLTSRGSDASRFQGASRESAREICFRRGRPSGNEPKGTKTMTKHLYPVVAHWVEAMLGTYWEVCFTQDLCCLPLSERQITSGRDQLFVSVRGGTGRNAGEMLKREHWRAYSWLLRFESPRGPLHSWQAVKTGDTLAGFLNAAARHYQLKLLNKYSQPGCCLLRPIQ</sequence>
<proteinExistence type="predicted"/>
<feature type="region of interest" description="Disordered" evidence="1">
    <location>
        <begin position="1"/>
        <end position="28"/>
    </location>
</feature>
<protein>
    <submittedName>
        <fullName evidence="2">Uncharacterized protein</fullName>
    </submittedName>
</protein>
<organism evidence="2 3">
    <name type="scientific">Marchantia polymorpha subsp. ruderalis</name>
    <dbReference type="NCBI Taxonomy" id="1480154"/>
    <lineage>
        <taxon>Eukaryota</taxon>
        <taxon>Viridiplantae</taxon>
        <taxon>Streptophyta</taxon>
        <taxon>Embryophyta</taxon>
        <taxon>Marchantiophyta</taxon>
        <taxon>Marchantiopsida</taxon>
        <taxon>Marchantiidae</taxon>
        <taxon>Marchantiales</taxon>
        <taxon>Marchantiaceae</taxon>
        <taxon>Marchantia</taxon>
    </lineage>
</organism>
<evidence type="ECO:0000313" key="3">
    <source>
        <dbReference type="Proteomes" id="UP000077202"/>
    </source>
</evidence>
<reference evidence="2" key="1">
    <citation type="submission" date="2016-03" db="EMBL/GenBank/DDBJ databases">
        <title>Mechanisms controlling the formation of the plant cell surface in tip-growing cells are functionally conserved among land plants.</title>
        <authorList>
            <person name="Honkanen S."/>
            <person name="Jones V.A."/>
            <person name="Morieri G."/>
            <person name="Champion C."/>
            <person name="Hetherington A.J."/>
            <person name="Kelly S."/>
            <person name="Saint-Marcoux D."/>
            <person name="Proust H."/>
            <person name="Prescott H."/>
            <person name="Dolan L."/>
        </authorList>
    </citation>
    <scope>NUCLEOTIDE SEQUENCE [LARGE SCALE GENOMIC DNA]</scope>
    <source>
        <tissue evidence="2">Whole gametophyte</tissue>
    </source>
</reference>
<evidence type="ECO:0000256" key="1">
    <source>
        <dbReference type="SAM" id="MobiDB-lite"/>
    </source>
</evidence>
<comment type="caution">
    <text evidence="2">The sequence shown here is derived from an EMBL/GenBank/DDBJ whole genome shotgun (WGS) entry which is preliminary data.</text>
</comment>
<dbReference type="AlphaFoldDB" id="A0A176WK15"/>
<feature type="compositionally biased region" description="Polar residues" evidence="1">
    <location>
        <begin position="1"/>
        <end position="13"/>
    </location>
</feature>
<accession>A0A176WK15</accession>